<evidence type="ECO:0000256" key="6">
    <source>
        <dbReference type="ARBA" id="ARBA00023136"/>
    </source>
</evidence>
<evidence type="ECO:0000256" key="4">
    <source>
        <dbReference type="ARBA" id="ARBA00022692"/>
    </source>
</evidence>
<dbReference type="InterPro" id="IPR011922">
    <property type="entry name" value="Cell_div_FtsL"/>
</dbReference>
<dbReference type="GO" id="GO:0005886">
    <property type="term" value="C:plasma membrane"/>
    <property type="evidence" value="ECO:0007669"/>
    <property type="project" value="UniProtKB-SubCell"/>
</dbReference>
<keyword evidence="7 8" id="KW-0131">Cell cycle</keyword>
<dbReference type="PANTHER" id="PTHR37479">
    <property type="entry name" value="CELL DIVISION PROTEIN FTSL"/>
    <property type="match status" value="1"/>
</dbReference>
<dbReference type="EMBL" id="LK391969">
    <property type="protein sequence ID" value="CEF26023.1"/>
    <property type="molecule type" value="Genomic_DNA"/>
</dbReference>
<reference evidence="10" key="1">
    <citation type="submission" date="2014-07" db="EMBL/GenBank/DDBJ databases">
        <authorList>
            <person name="Urmite Genomes Urmite Genomes"/>
        </authorList>
    </citation>
    <scope>NUCLEOTIDE SEQUENCE</scope>
    <source>
        <strain evidence="10">12M76_air</strain>
    </source>
</reference>
<dbReference type="GO" id="GO:0043093">
    <property type="term" value="P:FtsZ-dependent cytokinesis"/>
    <property type="evidence" value="ECO:0007669"/>
    <property type="project" value="UniProtKB-UniRule"/>
</dbReference>
<sequence length="104" mass="11558">MTDQAQSPVSNARIGLPASSGWLLIVWVLILGSGLAVPYSAHWSRQLLNELATEMTQREKAQAEWGRLVLEQSTWTAHSRVEAIATRELGMRVPEPNEVVLVRP</sequence>
<evidence type="ECO:0000256" key="9">
    <source>
        <dbReference type="NCBIfam" id="TIGR02209"/>
    </source>
</evidence>
<organism evidence="10">
    <name type="scientific">Pseudomonas saudimassiliensis</name>
    <dbReference type="NCBI Taxonomy" id="1461581"/>
    <lineage>
        <taxon>Bacteria</taxon>
        <taxon>Pseudomonadati</taxon>
        <taxon>Pseudomonadota</taxon>
        <taxon>Gammaproteobacteria</taxon>
        <taxon>Pseudomonadales</taxon>
        <taxon>Pseudomonadaceae</taxon>
        <taxon>Pseudomonas</taxon>
    </lineage>
</organism>
<keyword evidence="3 8" id="KW-0132">Cell division</keyword>
<evidence type="ECO:0000256" key="2">
    <source>
        <dbReference type="ARBA" id="ARBA00022475"/>
    </source>
</evidence>
<comment type="subcellular location">
    <subcellularLocation>
        <location evidence="8">Cell inner membrane</location>
        <topology evidence="8">Single-pass type II membrane protein</topology>
    </subcellularLocation>
    <subcellularLocation>
        <location evidence="1">Cell membrane</location>
        <topology evidence="1">Single-pass type II membrane protein</topology>
    </subcellularLocation>
    <text evidence="8">Localizes to the division septum where it forms a ring structure.</text>
</comment>
<dbReference type="GO" id="GO:0032153">
    <property type="term" value="C:cell division site"/>
    <property type="evidence" value="ECO:0007669"/>
    <property type="project" value="UniProtKB-UniRule"/>
</dbReference>
<keyword evidence="8" id="KW-0997">Cell inner membrane</keyword>
<comment type="function">
    <text evidence="8">Essential cell division protein. May link together the upstream cell division proteins, which are predominantly cytoplasmic, with the downstream cell division proteins, which are predominantly periplasmic.</text>
</comment>
<gene>
    <name evidence="8" type="primary">ftsL</name>
    <name evidence="10" type="ORF">BN1049_00944</name>
</gene>
<evidence type="ECO:0000256" key="5">
    <source>
        <dbReference type="ARBA" id="ARBA00022989"/>
    </source>
</evidence>
<evidence type="ECO:0000256" key="3">
    <source>
        <dbReference type="ARBA" id="ARBA00022618"/>
    </source>
</evidence>
<dbReference type="OrthoDB" id="5298556at2"/>
<evidence type="ECO:0000313" key="10">
    <source>
        <dbReference type="EMBL" id="CEA02954.1"/>
    </source>
</evidence>
<comment type="similarity">
    <text evidence="8">Belongs to the FtsL family.</text>
</comment>
<proteinExistence type="inferred from homology"/>
<comment type="subunit">
    <text evidence="8">Part of a complex composed of FtsB, FtsL and FtsQ.</text>
</comment>
<feature type="transmembrane region" description="Helical" evidence="8">
    <location>
        <begin position="20"/>
        <end position="41"/>
    </location>
</feature>
<keyword evidence="4 8" id="KW-0812">Transmembrane</keyword>
<evidence type="ECO:0000256" key="7">
    <source>
        <dbReference type="ARBA" id="ARBA00023306"/>
    </source>
</evidence>
<dbReference type="RefSeq" id="WP_044498551.1">
    <property type="nucleotide sequence ID" value="NZ_LK391969.1"/>
</dbReference>
<dbReference type="PATRIC" id="fig|1461581.3.peg.926"/>
<evidence type="ECO:0000256" key="8">
    <source>
        <dbReference type="HAMAP-Rule" id="MF_00910"/>
    </source>
</evidence>
<dbReference type="AlphaFoldDB" id="A0A078M9P3"/>
<keyword evidence="5 8" id="KW-1133">Transmembrane helix</keyword>
<dbReference type="Pfam" id="PF04999">
    <property type="entry name" value="FtsL"/>
    <property type="match status" value="1"/>
</dbReference>
<keyword evidence="6 8" id="KW-0472">Membrane</keyword>
<evidence type="ECO:0000256" key="1">
    <source>
        <dbReference type="ARBA" id="ARBA00004401"/>
    </source>
</evidence>
<name>A0A078M9P3_9PSED</name>
<dbReference type="NCBIfam" id="TIGR02209">
    <property type="entry name" value="ftsL_broad"/>
    <property type="match status" value="1"/>
</dbReference>
<protein>
    <recommendedName>
        <fullName evidence="8 9">Cell division protein FtsL</fullName>
    </recommendedName>
</protein>
<dbReference type="EMBL" id="LM997413">
    <property type="protein sequence ID" value="CEA02954.1"/>
    <property type="molecule type" value="Genomic_DNA"/>
</dbReference>
<dbReference type="PANTHER" id="PTHR37479:SF1">
    <property type="entry name" value="CELL DIVISION PROTEIN FTSL"/>
    <property type="match status" value="1"/>
</dbReference>
<accession>A0A078M9P3</accession>
<dbReference type="HAMAP" id="MF_00910">
    <property type="entry name" value="FtsL"/>
    <property type="match status" value="1"/>
</dbReference>
<keyword evidence="2 8" id="KW-1003">Cell membrane</keyword>